<feature type="binding site" evidence="4">
    <location>
        <position position="311"/>
    </location>
    <ligand>
        <name>S-adenosyl-L-methionine</name>
        <dbReference type="ChEBI" id="CHEBI:59789"/>
    </ligand>
</feature>
<dbReference type="PROSITE" id="PS51687">
    <property type="entry name" value="SAM_MT_RNA_M5U"/>
    <property type="match status" value="1"/>
</dbReference>
<evidence type="ECO:0000256" key="1">
    <source>
        <dbReference type="ARBA" id="ARBA00022603"/>
    </source>
</evidence>
<dbReference type="Proteomes" id="UP000419017">
    <property type="component" value="Unassembled WGS sequence"/>
</dbReference>
<dbReference type="PROSITE" id="PS01231">
    <property type="entry name" value="TRMA_2"/>
    <property type="match status" value="1"/>
</dbReference>
<evidence type="ECO:0000256" key="3">
    <source>
        <dbReference type="ARBA" id="ARBA00022691"/>
    </source>
</evidence>
<dbReference type="InterPro" id="IPR029063">
    <property type="entry name" value="SAM-dependent_MTases_sf"/>
</dbReference>
<evidence type="ECO:0000256" key="2">
    <source>
        <dbReference type="ARBA" id="ARBA00022679"/>
    </source>
</evidence>
<feature type="binding site" evidence="4">
    <location>
        <position position="283"/>
    </location>
    <ligand>
        <name>S-adenosyl-L-methionine</name>
        <dbReference type="ChEBI" id="CHEBI:59789"/>
    </ligand>
</feature>
<dbReference type="GO" id="GO:0070475">
    <property type="term" value="P:rRNA base methylation"/>
    <property type="evidence" value="ECO:0007669"/>
    <property type="project" value="TreeGrafter"/>
</dbReference>
<dbReference type="EMBL" id="CABWIB010000001">
    <property type="protein sequence ID" value="VWL85436.1"/>
    <property type="molecule type" value="Genomic_DNA"/>
</dbReference>
<reference evidence="6 7" key="1">
    <citation type="submission" date="2019-10" db="EMBL/GenBank/DDBJ databases">
        <authorList>
            <person name="Blom J."/>
        </authorList>
    </citation>
    <scope>NUCLEOTIDE SEQUENCE [LARGE SCALE GENOMIC DNA]</scope>
    <source>
        <strain evidence="6 7">ES3154-GLU</strain>
    </source>
</reference>
<dbReference type="InterPro" id="IPR030391">
    <property type="entry name" value="MeTrfase_TrmA_CS"/>
</dbReference>
<dbReference type="PANTHER" id="PTHR11061">
    <property type="entry name" value="RNA M5U METHYLTRANSFERASE"/>
    <property type="match status" value="1"/>
</dbReference>
<dbReference type="NCBIfam" id="TIGR00479">
    <property type="entry name" value="rumA"/>
    <property type="match status" value="1"/>
</dbReference>
<dbReference type="InterPro" id="IPR010280">
    <property type="entry name" value="U5_MeTrfase_fam"/>
</dbReference>
<keyword evidence="3 4" id="KW-0949">S-adenosyl-L-methionine</keyword>
<dbReference type="Gene3D" id="3.40.50.150">
    <property type="entry name" value="Vaccinia Virus protein VP39"/>
    <property type="match status" value="1"/>
</dbReference>
<feature type="binding site" evidence="4">
    <location>
        <position position="379"/>
    </location>
    <ligand>
        <name>S-adenosyl-L-methionine</name>
        <dbReference type="ChEBI" id="CHEBI:59789"/>
    </ligand>
</feature>
<keyword evidence="7" id="KW-1185">Reference proteome</keyword>
<keyword evidence="2 4" id="KW-0808">Transferase</keyword>
<protein>
    <submittedName>
        <fullName evidence="6">TrmA family RNA methyltransferase</fullName>
    </submittedName>
</protein>
<dbReference type="AlphaFoldDB" id="A0A6I8M7Q7"/>
<evidence type="ECO:0000313" key="7">
    <source>
        <dbReference type="Proteomes" id="UP000419017"/>
    </source>
</evidence>
<dbReference type="Pfam" id="PF01938">
    <property type="entry name" value="TRAM"/>
    <property type="match status" value="1"/>
</dbReference>
<accession>A0A6I8M7Q7</accession>
<comment type="similarity">
    <text evidence="4">Belongs to the class I-like SAM-binding methyltransferase superfamily. RNA M5U methyltransferase family.</text>
</comment>
<dbReference type="Pfam" id="PF05958">
    <property type="entry name" value="tRNA_U5-meth_tr"/>
    <property type="match status" value="1"/>
</dbReference>
<gene>
    <name evidence="6" type="ORF">OMES3154_00721</name>
</gene>
<dbReference type="InterPro" id="IPR002792">
    <property type="entry name" value="TRAM_dom"/>
</dbReference>
<evidence type="ECO:0000259" key="5">
    <source>
        <dbReference type="PROSITE" id="PS50926"/>
    </source>
</evidence>
<sequence length="450" mass="51414">MIKVNDILEVKIEKVVYGGEGMAYIDDFVIFVPLSCVGDLLKVKVISTKKTYARAIILEILKASDDRVEGDKISFKDFNGCDFAMLKYEKQLEYKKNMLKELFSKMSNENIENIEIIGASKTTNYRNKVAEPFFIDEFAKINTGFFERKSHNVFSNEKDILKSSIGIKITKKVLDKLNEKKFTVYDEKTNAGFLKHLIIRNNSNDDVMLAIVVYKKSMIDKLSSVLKSLYEENKEIKSVYISVKNSINNVILGDENIHIIGDKILHENLSGINFKIYLDSFFQVNLEQVNKLYDIALGYIDDKKEMAIDAFSGTGTISMLMSNKFSKVYAIEYTKSAVVAAKKTAKENNIENIKFIASKVEDKIENIVKYENISHIVFDPPRKGIDKTVLDSVAKNNIKNIVYISCEPSTYTRDLNILKEYGYKLKKIKAVDMFPQTHHIEIVSLISKDI</sequence>
<name>A0A6I8M7Q7_9FUSO</name>
<organism evidence="6 7">
    <name type="scientific">Oceanivirga miroungae</name>
    <dbReference type="NCBI Taxonomy" id="1130046"/>
    <lineage>
        <taxon>Bacteria</taxon>
        <taxon>Fusobacteriati</taxon>
        <taxon>Fusobacteriota</taxon>
        <taxon>Fusobacteriia</taxon>
        <taxon>Fusobacteriales</taxon>
        <taxon>Leptotrichiaceae</taxon>
        <taxon>Oceanivirga</taxon>
    </lineage>
</organism>
<evidence type="ECO:0000313" key="6">
    <source>
        <dbReference type="EMBL" id="VWL85436.1"/>
    </source>
</evidence>
<keyword evidence="1 4" id="KW-0489">Methyltransferase</keyword>
<evidence type="ECO:0000256" key="4">
    <source>
        <dbReference type="PROSITE-ProRule" id="PRU01024"/>
    </source>
</evidence>
<dbReference type="SUPFAM" id="SSF50249">
    <property type="entry name" value="Nucleic acid-binding proteins"/>
    <property type="match status" value="1"/>
</dbReference>
<dbReference type="RefSeq" id="WP_156683432.1">
    <property type="nucleotide sequence ID" value="NZ_CABWIB010000001.1"/>
</dbReference>
<feature type="binding site" evidence="4">
    <location>
        <position position="332"/>
    </location>
    <ligand>
        <name>S-adenosyl-L-methionine</name>
        <dbReference type="ChEBI" id="CHEBI:59789"/>
    </ligand>
</feature>
<dbReference type="InterPro" id="IPR012340">
    <property type="entry name" value="NA-bd_OB-fold"/>
</dbReference>
<dbReference type="GO" id="GO:0070041">
    <property type="term" value="F:rRNA (uridine-C5-)-methyltransferase activity"/>
    <property type="evidence" value="ECO:0007669"/>
    <property type="project" value="TreeGrafter"/>
</dbReference>
<dbReference type="SUPFAM" id="SSF53335">
    <property type="entry name" value="S-adenosyl-L-methionine-dependent methyltransferases"/>
    <property type="match status" value="1"/>
</dbReference>
<dbReference type="Gene3D" id="2.40.50.140">
    <property type="entry name" value="Nucleic acid-binding proteins"/>
    <property type="match status" value="1"/>
</dbReference>
<dbReference type="PROSITE" id="PS50926">
    <property type="entry name" value="TRAM"/>
    <property type="match status" value="1"/>
</dbReference>
<dbReference type="Gene3D" id="2.40.50.1070">
    <property type="match status" value="1"/>
</dbReference>
<proteinExistence type="inferred from homology"/>
<feature type="domain" description="TRAM" evidence="5">
    <location>
        <begin position="1"/>
        <end position="59"/>
    </location>
</feature>
<dbReference type="PANTHER" id="PTHR11061:SF30">
    <property type="entry name" value="TRNA (URACIL(54)-C(5))-METHYLTRANSFERASE"/>
    <property type="match status" value="1"/>
</dbReference>
<feature type="active site" description="Nucleophile" evidence="4">
    <location>
        <position position="406"/>
    </location>
</feature>
<dbReference type="CDD" id="cd02440">
    <property type="entry name" value="AdoMet_MTases"/>
    <property type="match status" value="1"/>
</dbReference>